<evidence type="ECO:0000259" key="2">
    <source>
        <dbReference type="Pfam" id="PF01676"/>
    </source>
</evidence>
<feature type="signal peptide" evidence="1">
    <location>
        <begin position="1"/>
        <end position="18"/>
    </location>
</feature>
<keyword evidence="1" id="KW-0732">Signal</keyword>
<dbReference type="Pfam" id="PF01676">
    <property type="entry name" value="Metalloenzyme"/>
    <property type="match status" value="1"/>
</dbReference>
<proteinExistence type="predicted"/>
<evidence type="ECO:0000313" key="4">
    <source>
        <dbReference type="Proteomes" id="UP000248198"/>
    </source>
</evidence>
<dbReference type="GO" id="GO:0003824">
    <property type="term" value="F:catalytic activity"/>
    <property type="evidence" value="ECO:0007669"/>
    <property type="project" value="InterPro"/>
</dbReference>
<gene>
    <name evidence="3" type="ORF">B0O44_101687</name>
</gene>
<reference evidence="3 4" key="1">
    <citation type="submission" date="2018-06" db="EMBL/GenBank/DDBJ databases">
        <title>Genomic Encyclopedia of Archaeal and Bacterial Type Strains, Phase II (KMG-II): from individual species to whole genera.</title>
        <authorList>
            <person name="Goeker M."/>
        </authorList>
    </citation>
    <scope>NUCLEOTIDE SEQUENCE [LARGE SCALE GENOMIC DNA]</scope>
    <source>
        <strain evidence="3 4">DSM 27372</strain>
    </source>
</reference>
<dbReference type="SUPFAM" id="SSF53649">
    <property type="entry name" value="Alkaline phosphatase-like"/>
    <property type="match status" value="1"/>
</dbReference>
<accession>A0A318UP30</accession>
<protein>
    <submittedName>
        <fullName evidence="3">Phosphopentomutase/2, 3-bisphosphoglycerate-independent phosphoglycerate mutase family metalloenzyme</fullName>
    </submittedName>
</protein>
<evidence type="ECO:0000256" key="1">
    <source>
        <dbReference type="SAM" id="SignalP"/>
    </source>
</evidence>
<evidence type="ECO:0000313" key="3">
    <source>
        <dbReference type="EMBL" id="PYF77207.1"/>
    </source>
</evidence>
<dbReference type="Gene3D" id="3.40.720.10">
    <property type="entry name" value="Alkaline Phosphatase, subunit A"/>
    <property type="match status" value="1"/>
</dbReference>
<name>A0A318UP30_9SPHI</name>
<dbReference type="RefSeq" id="WP_110827274.1">
    <property type="nucleotide sequence ID" value="NZ_QKLU01000001.1"/>
</dbReference>
<dbReference type="AlphaFoldDB" id="A0A318UP30"/>
<sequence>MKLKFLLILFLVVEAASAQTTKTKNVVLISIDGYRWQEIFKGADSALLKNKKYRSQDSAEVYKKFWANTEKERREKLMPFFWTTISKQGQLYGNRGLGNLVSLRNKYWFSYPGRSESLTGYYDEAINSNSYPNNPNENILEFVNKQKGYENKVVTFAGWAPVAKIVNRDRNHMPLINPFEKVTGNKLTEAQVLANEVQDYLPNYFGKSVRWDMGTYAIAKTYIAANHPKMVYIDFVDPDDLGHAGQYDYYLDAAVYLDAMIGNLWKAMQADPFYKNNTTFVICPDHGRGVGNKWTGHGASAEHSNETWLAVLGPDTPAGGEMKEASEIHQDQIAQTIAKLLGFTFKANHPVGNVIPSVFKK</sequence>
<dbReference type="InterPro" id="IPR006124">
    <property type="entry name" value="Metalloenzyme"/>
</dbReference>
<keyword evidence="4" id="KW-1185">Reference proteome</keyword>
<organism evidence="3 4">
    <name type="scientific">Pedobacter nutrimenti</name>
    <dbReference type="NCBI Taxonomy" id="1241337"/>
    <lineage>
        <taxon>Bacteria</taxon>
        <taxon>Pseudomonadati</taxon>
        <taxon>Bacteroidota</taxon>
        <taxon>Sphingobacteriia</taxon>
        <taxon>Sphingobacteriales</taxon>
        <taxon>Sphingobacteriaceae</taxon>
        <taxon>Pedobacter</taxon>
    </lineage>
</organism>
<feature type="domain" description="Metalloenzyme" evidence="2">
    <location>
        <begin position="202"/>
        <end position="342"/>
    </location>
</feature>
<dbReference type="OrthoDB" id="9791578at2"/>
<dbReference type="InterPro" id="IPR017850">
    <property type="entry name" value="Alkaline_phosphatase_core_sf"/>
</dbReference>
<comment type="caution">
    <text evidence="3">The sequence shown here is derived from an EMBL/GenBank/DDBJ whole genome shotgun (WGS) entry which is preliminary data.</text>
</comment>
<feature type="chain" id="PRO_5016456893" evidence="1">
    <location>
        <begin position="19"/>
        <end position="361"/>
    </location>
</feature>
<dbReference type="EMBL" id="QKLU01000001">
    <property type="protein sequence ID" value="PYF77207.1"/>
    <property type="molecule type" value="Genomic_DNA"/>
</dbReference>
<dbReference type="GO" id="GO:0046872">
    <property type="term" value="F:metal ion binding"/>
    <property type="evidence" value="ECO:0007669"/>
    <property type="project" value="InterPro"/>
</dbReference>
<dbReference type="Proteomes" id="UP000248198">
    <property type="component" value="Unassembled WGS sequence"/>
</dbReference>